<dbReference type="PROSITE" id="PS50219">
    <property type="entry name" value="CNH"/>
    <property type="match status" value="1"/>
</dbReference>
<protein>
    <submittedName>
        <fullName evidence="7">Vacuolar morphogenesis protein 6</fullName>
    </submittedName>
</protein>
<dbReference type="GO" id="GO:0006886">
    <property type="term" value="P:intracellular protein transport"/>
    <property type="evidence" value="ECO:0007669"/>
    <property type="project" value="UniProtKB-UniRule"/>
</dbReference>
<feature type="domain" description="CNH" evidence="6">
    <location>
        <begin position="18"/>
        <end position="355"/>
    </location>
</feature>
<evidence type="ECO:0000259" key="6">
    <source>
        <dbReference type="PROSITE" id="PS50219"/>
    </source>
</evidence>
<dbReference type="Pfam" id="PF00780">
    <property type="entry name" value="CNH"/>
    <property type="match status" value="1"/>
</dbReference>
<dbReference type="InterPro" id="IPR032914">
    <property type="entry name" value="Vam6/VPS39/TRAP1"/>
</dbReference>
<accession>A0AAN7WGN5</accession>
<dbReference type="EMBL" id="JAVRQU010000003">
    <property type="protein sequence ID" value="KAK5705032.1"/>
    <property type="molecule type" value="Genomic_DNA"/>
</dbReference>
<evidence type="ECO:0000256" key="3">
    <source>
        <dbReference type="ARBA" id="ARBA00038201"/>
    </source>
</evidence>
<dbReference type="GO" id="GO:0034058">
    <property type="term" value="P:endosomal vesicle fusion"/>
    <property type="evidence" value="ECO:0007669"/>
    <property type="project" value="TreeGrafter"/>
</dbReference>
<dbReference type="GO" id="GO:0012505">
    <property type="term" value="C:endomembrane system"/>
    <property type="evidence" value="ECO:0007669"/>
    <property type="project" value="UniProtKB-SubCell"/>
</dbReference>
<dbReference type="Proteomes" id="UP001310594">
    <property type="component" value="Unassembled WGS sequence"/>
</dbReference>
<dbReference type="Pfam" id="PF10366">
    <property type="entry name" value="Vps39_1"/>
    <property type="match status" value="1"/>
</dbReference>
<dbReference type="PROSITE" id="PS50236">
    <property type="entry name" value="CHCR"/>
    <property type="match status" value="1"/>
</dbReference>
<reference evidence="7" key="1">
    <citation type="submission" date="2023-08" db="EMBL/GenBank/DDBJ databases">
        <title>Black Yeasts Isolated from many extreme environments.</title>
        <authorList>
            <person name="Coleine C."/>
            <person name="Stajich J.E."/>
            <person name="Selbmann L."/>
        </authorList>
    </citation>
    <scope>NUCLEOTIDE SEQUENCE</scope>
    <source>
        <strain evidence="7">CCFEE 5810</strain>
    </source>
</reference>
<sequence length="1090" mass="121002">MLSAFQPQAIYELKVRDKSKIECLFAYGDRLLVGLSTGSLRIFRINETSSEREQFSENGEQQSQTPSKLKAVELLREEEKFNRRPVQQLAIVKEVNILVSLSDGYISLHDLQTYQLVERIERTKGATSFAVTSNVVKESDTDVPSLVSRMAVGVKRKLLVWSWRDMEAEEPVELSMEATIKSLNWVHGTAGAVRLVVGMDPGFCIVDIDAAAGHAGEAGEVEGLKPVYKPASRQDTTSGELAGVRFAAVSSSGMGYMGMASWVPKPMATSLGPGEVLLAKDVNTLFTDIDGKPLERRQVPWSLAPEAVGFSYPYMLALQPPEKGTLQIRNPETLTLLQTIPVPSASVLHVPQPNISLAHAGKGFLVSSDRTIWRMNALPYPSQLADLIERERFDEAVSLLGLLEDTLIDDKVGRVREVKIQKAIALFQQQKYRPALDLFTEAETPPDRVIALYPRSIAGELSSITEVATESSEVENGGAEDEGVKAEEQTAKEPPTTATPSKGMLSKFKVTGHARKESDTASIKGPAARADSDNMSIRNAKPSPAKTSSFPPDKPLEGEDLKYAVRCLCSFLPQARVQIQKYMSISGELKQNPPELDAETRKPAFVNLLPSHLSTSGDDVSKIDWQAELLATAKLVDTTLFRAYMLFSPSLAGPLFRLDNFCDPEVVQSSLYENDRYGDLIDFLHGKKLHRQALEMLQKFGKGEADHDDSVPEGMKGVDRTVAYLKQLPPELVDLVLEFVNWPLDVDTEKGMEVFIADTDFAERLPRKRVVEYLAEIDEKLEERYLEHVVGELGDGTPEFHQKLVDEYIRRLKGDGKADDVKLKLEAFLRRSTAYNKLATFRQLPSDDVSFYESRAIVLSAMGNHKQALSIYVFQLKDYIKAEQYCNDIYLRQQQDGVGEEACLVESHAMHEKSVVHEQSEKDNVFAMLLGLYLRPPTSEEKRWPQALDLLSRHGARLPASSTLDLMPDDLAVSELQDYFLGRIRNATSVLRETAVVKSLTGVQRANTERHWLLGPDELSEVGKKAGRNRRVRIGEGDHCKVCHKRFGASAVRVYPDGSVVHYGCVPGKKAVEATVGSGRRVGQGQRGWG</sequence>
<dbReference type="Pfam" id="PF10367">
    <property type="entry name" value="zf-Vps39_C"/>
    <property type="match status" value="1"/>
</dbReference>
<name>A0AAN7WGN5_9PEZI</name>
<proteinExistence type="inferred from homology"/>
<dbReference type="InterPro" id="IPR019452">
    <property type="entry name" value="VPS39/TGF_beta_rcpt-assoc_1"/>
</dbReference>
<dbReference type="InterPro" id="IPR015943">
    <property type="entry name" value="WD40/YVTN_repeat-like_dom_sf"/>
</dbReference>
<dbReference type="InterPro" id="IPR001180">
    <property type="entry name" value="CNH_dom"/>
</dbReference>
<feature type="region of interest" description="Disordered" evidence="5">
    <location>
        <begin position="466"/>
        <end position="553"/>
    </location>
</feature>
<keyword evidence="2" id="KW-0472">Membrane</keyword>
<feature type="compositionally biased region" description="Basic and acidic residues" evidence="5">
    <location>
        <begin position="482"/>
        <end position="491"/>
    </location>
</feature>
<dbReference type="PANTHER" id="PTHR12894">
    <property type="entry name" value="CNH DOMAIN CONTAINING"/>
    <property type="match status" value="1"/>
</dbReference>
<dbReference type="GO" id="GO:0000329">
    <property type="term" value="C:fungal-type vacuole membrane"/>
    <property type="evidence" value="ECO:0007669"/>
    <property type="project" value="TreeGrafter"/>
</dbReference>
<comment type="subcellular location">
    <subcellularLocation>
        <location evidence="1">Endomembrane system</location>
        <topology evidence="1">Peripheral membrane protein</topology>
    </subcellularLocation>
</comment>
<dbReference type="AlphaFoldDB" id="A0AAN7WGN5"/>
<evidence type="ECO:0000313" key="8">
    <source>
        <dbReference type="Proteomes" id="UP001310594"/>
    </source>
</evidence>
<dbReference type="InterPro" id="IPR036322">
    <property type="entry name" value="WD40_repeat_dom_sf"/>
</dbReference>
<gene>
    <name evidence="7" type="primary">VAM6</name>
    <name evidence="7" type="ORF">LTR97_002146</name>
</gene>
<feature type="repeat" description="CHCR" evidence="4">
    <location>
        <begin position="755"/>
        <end position="915"/>
    </location>
</feature>
<comment type="similarity">
    <text evidence="3">Belongs to the VAM6/VPS39 family.</text>
</comment>
<evidence type="ECO:0000313" key="7">
    <source>
        <dbReference type="EMBL" id="KAK5705032.1"/>
    </source>
</evidence>
<evidence type="ECO:0000256" key="4">
    <source>
        <dbReference type="PROSITE-ProRule" id="PRU01006"/>
    </source>
</evidence>
<evidence type="ECO:0000256" key="5">
    <source>
        <dbReference type="SAM" id="MobiDB-lite"/>
    </source>
</evidence>
<dbReference type="GO" id="GO:0006914">
    <property type="term" value="P:autophagy"/>
    <property type="evidence" value="ECO:0007669"/>
    <property type="project" value="TreeGrafter"/>
</dbReference>
<evidence type="ECO:0000256" key="2">
    <source>
        <dbReference type="ARBA" id="ARBA00023136"/>
    </source>
</evidence>
<evidence type="ECO:0000256" key="1">
    <source>
        <dbReference type="ARBA" id="ARBA00004184"/>
    </source>
</evidence>
<dbReference type="SUPFAM" id="SSF50978">
    <property type="entry name" value="WD40 repeat-like"/>
    <property type="match status" value="1"/>
</dbReference>
<dbReference type="InterPro" id="IPR000547">
    <property type="entry name" value="Clathrin_H-chain/VPS_repeat"/>
</dbReference>
<comment type="caution">
    <text evidence="7">The sequence shown here is derived from an EMBL/GenBank/DDBJ whole genome shotgun (WGS) entry which is preliminary data.</text>
</comment>
<dbReference type="InterPro" id="IPR019453">
    <property type="entry name" value="VPS39/TGFA1_Znf"/>
</dbReference>
<organism evidence="7 8">
    <name type="scientific">Elasticomyces elasticus</name>
    <dbReference type="NCBI Taxonomy" id="574655"/>
    <lineage>
        <taxon>Eukaryota</taxon>
        <taxon>Fungi</taxon>
        <taxon>Dikarya</taxon>
        <taxon>Ascomycota</taxon>
        <taxon>Pezizomycotina</taxon>
        <taxon>Dothideomycetes</taxon>
        <taxon>Dothideomycetidae</taxon>
        <taxon>Mycosphaerellales</taxon>
        <taxon>Teratosphaeriaceae</taxon>
        <taxon>Elasticomyces</taxon>
    </lineage>
</organism>
<dbReference type="PANTHER" id="PTHR12894:SF49">
    <property type="entry name" value="VAM6_VPS39-LIKE PROTEIN"/>
    <property type="match status" value="1"/>
</dbReference>
<dbReference type="Gene3D" id="2.130.10.10">
    <property type="entry name" value="YVTN repeat-like/Quinoprotein amine dehydrogenase"/>
    <property type="match status" value="1"/>
</dbReference>